<dbReference type="OrthoDB" id="3521766at2"/>
<reference evidence="3 4" key="1">
    <citation type="submission" date="2016-10" db="EMBL/GenBank/DDBJ databases">
        <authorList>
            <person name="de Groot N.N."/>
        </authorList>
    </citation>
    <scope>NUCLEOTIDE SEQUENCE [LARGE SCALE GENOMIC DNA]</scope>
    <source>
        <strain evidence="3 4">MP1X4</strain>
    </source>
</reference>
<evidence type="ECO:0000313" key="4">
    <source>
        <dbReference type="Proteomes" id="UP000199679"/>
    </source>
</evidence>
<evidence type="ECO:0000313" key="3">
    <source>
        <dbReference type="EMBL" id="SDT03224.1"/>
    </source>
</evidence>
<dbReference type="Gene3D" id="2.40.70.10">
    <property type="entry name" value="Acid Proteases"/>
    <property type="match status" value="2"/>
</dbReference>
<accession>A0A1H1X1L5</accession>
<gene>
    <name evidence="3" type="ORF">SAMN05216490_2337</name>
</gene>
<dbReference type="RefSeq" id="WP_091372640.1">
    <property type="nucleotide sequence ID" value="NZ_LT629740.1"/>
</dbReference>
<dbReference type="InterPro" id="IPR001995">
    <property type="entry name" value="Peptidase_A2_cat"/>
</dbReference>
<keyword evidence="4" id="KW-1185">Reference proteome</keyword>
<dbReference type="GO" id="GO:0006508">
    <property type="term" value="P:proteolysis"/>
    <property type="evidence" value="ECO:0007669"/>
    <property type="project" value="UniProtKB-KW"/>
</dbReference>
<dbReference type="Pfam" id="PF13650">
    <property type="entry name" value="Asp_protease_2"/>
    <property type="match status" value="2"/>
</dbReference>
<dbReference type="InterPro" id="IPR021109">
    <property type="entry name" value="Peptidase_aspartic_dom_sf"/>
</dbReference>
<dbReference type="PROSITE" id="PS50175">
    <property type="entry name" value="ASP_PROT_RETROV"/>
    <property type="match status" value="1"/>
</dbReference>
<evidence type="ECO:0000259" key="2">
    <source>
        <dbReference type="PROSITE" id="PS50175"/>
    </source>
</evidence>
<name>A0A1H1X1L5_MUCMA</name>
<dbReference type="Proteomes" id="UP000199679">
    <property type="component" value="Chromosome I"/>
</dbReference>
<keyword evidence="3" id="KW-0645">Protease</keyword>
<dbReference type="STRING" id="652787.SAMN05216490_2337"/>
<feature type="domain" description="Peptidase A2" evidence="2">
    <location>
        <begin position="215"/>
        <end position="302"/>
    </location>
</feature>
<organism evidence="3 4">
    <name type="scientific">Mucilaginibacter mallensis</name>
    <dbReference type="NCBI Taxonomy" id="652787"/>
    <lineage>
        <taxon>Bacteria</taxon>
        <taxon>Pseudomonadati</taxon>
        <taxon>Bacteroidota</taxon>
        <taxon>Sphingobacteriia</taxon>
        <taxon>Sphingobacteriales</taxon>
        <taxon>Sphingobacteriaceae</taxon>
        <taxon>Mucilaginibacter</taxon>
    </lineage>
</organism>
<dbReference type="AlphaFoldDB" id="A0A1H1X1L5"/>
<dbReference type="EMBL" id="LT629740">
    <property type="protein sequence ID" value="SDT03224.1"/>
    <property type="molecule type" value="Genomic_DNA"/>
</dbReference>
<protein>
    <submittedName>
        <fullName evidence="3">Aspartyl protease</fullName>
    </submittedName>
</protein>
<dbReference type="GO" id="GO:0004190">
    <property type="term" value="F:aspartic-type endopeptidase activity"/>
    <property type="evidence" value="ECO:0007669"/>
    <property type="project" value="InterPro"/>
</dbReference>
<proteinExistence type="predicted"/>
<evidence type="ECO:0000256" key="1">
    <source>
        <dbReference type="ARBA" id="ARBA00022801"/>
    </source>
</evidence>
<dbReference type="SUPFAM" id="SSF50630">
    <property type="entry name" value="Acid proteases"/>
    <property type="match status" value="1"/>
</dbReference>
<keyword evidence="1" id="KW-0378">Hydrolase</keyword>
<sequence>MRKLLPYLLTILVLSLALKGKCAGKVIGGISFKHVLVDIDPAPYGDFKTLIVPIKRAGNLIIVEAQVDSLEGNFVFDTGAPYLVLNATYFRDAPQIHEQHAAGINGEADNTFTTVVHDFSILDLHYSRLTADVTDLSGIENGRGIKILGLLGTRLFSRLAVTIDLQNNLLYIQKLDNDGNIPPEEVVFHNPTLKTPFKFLDDIIFLKGSINDKSMWFVFDSGAETNLLDYGKSKKIIKNMQIINRSKLVGVGGSSFEVLYARFDKLTIGDQDFMHNRILITNLEKMGKAYDHTIDGILGYDFFTRGVFSINFVKKEFEMYIYNNQ</sequence>